<proteinExistence type="predicted"/>
<organism evidence="2 3">
    <name type="scientific">Vibrio mimicus VM603</name>
    <dbReference type="NCBI Taxonomy" id="671074"/>
    <lineage>
        <taxon>Bacteria</taxon>
        <taxon>Pseudomonadati</taxon>
        <taxon>Pseudomonadota</taxon>
        <taxon>Gammaproteobacteria</taxon>
        <taxon>Vibrionales</taxon>
        <taxon>Vibrionaceae</taxon>
        <taxon>Vibrio</taxon>
    </lineage>
</organism>
<dbReference type="InterPro" id="IPR001357">
    <property type="entry name" value="BRCT_dom"/>
</dbReference>
<evidence type="ECO:0000313" key="2">
    <source>
        <dbReference type="EMBL" id="EEW07716.1"/>
    </source>
</evidence>
<dbReference type="RefSeq" id="WP_000184024.1">
    <property type="nucleotide sequence ID" value="NZ_ACYU01000039.1"/>
</dbReference>
<dbReference type="SUPFAM" id="SSF52113">
    <property type="entry name" value="BRCT domain"/>
    <property type="match status" value="1"/>
</dbReference>
<dbReference type="AlphaFoldDB" id="D2YC79"/>
<dbReference type="EMBL" id="ACYU01000039">
    <property type="protein sequence ID" value="EEW07716.1"/>
    <property type="molecule type" value="Genomic_DNA"/>
</dbReference>
<dbReference type="PROSITE" id="PS50172">
    <property type="entry name" value="BRCT"/>
    <property type="match status" value="1"/>
</dbReference>
<dbReference type="Gene3D" id="3.40.50.10190">
    <property type="entry name" value="BRCT domain"/>
    <property type="match status" value="1"/>
</dbReference>
<reference evidence="2 3" key="1">
    <citation type="journal article" date="2009" name="BMC Evol. Biol.">
        <title>Genomic taxonomy of Vibrios.</title>
        <authorList>
            <person name="Thompson C.C."/>
            <person name="Vicente A.C."/>
            <person name="Souza R.C."/>
            <person name="Vasconcelos A.T."/>
            <person name="Vesth T."/>
            <person name="Alves N.Jr."/>
            <person name="Ussery D.W."/>
            <person name="Iida T."/>
            <person name="Thompson F.L."/>
        </authorList>
    </citation>
    <scope>NUCLEOTIDE SEQUENCE [LARGE SCALE GENOMIC DNA]</scope>
    <source>
        <strain evidence="2 3">VM603</strain>
    </source>
</reference>
<gene>
    <name evidence="2" type="ORF">VMB_11260</name>
</gene>
<evidence type="ECO:0000259" key="1">
    <source>
        <dbReference type="PROSITE" id="PS50172"/>
    </source>
</evidence>
<sequence length="302" mass="34019">MTNNTAALNEHGQPSSWGINYKRNKEKALKALQGILSGIQADKRLNPTEVLFLDTWLKTDSAFKKDGDFLDLRDLIEDVLEDGVIEEHELTEIKSLIKDILHYGFRDDWETDGLINQLLGFLQGITADDSINDKEITALHKMLKSHREVITTWPGDVIHQRLNKILADGIVDDVERQELLLMLKSICGQHFTDTGCAECFATDYFSDDVALDSVSGLQICFTGKFFAGNRKSVESLAKEHGADVRSSVSKQLDLLVIGSMASRDWIHTSHGRKIEAVINNRQYGSLTKILTEQAWFELIDKQ</sequence>
<dbReference type="Proteomes" id="UP000004827">
    <property type="component" value="Unassembled WGS sequence"/>
</dbReference>
<feature type="domain" description="BRCT" evidence="1">
    <location>
        <begin position="209"/>
        <end position="302"/>
    </location>
</feature>
<name>D2YC79_VIBMI</name>
<dbReference type="InterPro" id="IPR036420">
    <property type="entry name" value="BRCT_dom_sf"/>
</dbReference>
<dbReference type="CDD" id="cd17748">
    <property type="entry name" value="BRCT_DNA_ligase_like"/>
    <property type="match status" value="1"/>
</dbReference>
<evidence type="ECO:0000313" key="3">
    <source>
        <dbReference type="Proteomes" id="UP000004827"/>
    </source>
</evidence>
<protein>
    <recommendedName>
        <fullName evidence="1">BRCT domain-containing protein</fullName>
    </recommendedName>
</protein>
<dbReference type="Pfam" id="PF00533">
    <property type="entry name" value="BRCT"/>
    <property type="match status" value="1"/>
</dbReference>
<accession>D2YC79</accession>
<comment type="caution">
    <text evidence="2">The sequence shown here is derived from an EMBL/GenBank/DDBJ whole genome shotgun (WGS) entry which is preliminary data.</text>
</comment>